<accession>A0A914XEH3</accession>
<name>A0A914XEH3_9BILA</name>
<evidence type="ECO:0000313" key="1">
    <source>
        <dbReference type="Proteomes" id="UP000887566"/>
    </source>
</evidence>
<organism evidence="1 2">
    <name type="scientific">Plectus sambesii</name>
    <dbReference type="NCBI Taxonomy" id="2011161"/>
    <lineage>
        <taxon>Eukaryota</taxon>
        <taxon>Metazoa</taxon>
        <taxon>Ecdysozoa</taxon>
        <taxon>Nematoda</taxon>
        <taxon>Chromadorea</taxon>
        <taxon>Plectida</taxon>
        <taxon>Plectina</taxon>
        <taxon>Plectoidea</taxon>
        <taxon>Plectidae</taxon>
        <taxon>Plectus</taxon>
    </lineage>
</organism>
<dbReference type="AlphaFoldDB" id="A0A914XEH3"/>
<evidence type="ECO:0000313" key="2">
    <source>
        <dbReference type="WBParaSite" id="PSAMB.scaffold7706size7235.g30457.t1"/>
    </source>
</evidence>
<dbReference type="WBParaSite" id="PSAMB.scaffold7706size7235.g30457.t1">
    <property type="protein sequence ID" value="PSAMB.scaffold7706size7235.g30457.t1"/>
    <property type="gene ID" value="PSAMB.scaffold7706size7235.g30457"/>
</dbReference>
<reference evidence="2" key="1">
    <citation type="submission" date="2022-11" db="UniProtKB">
        <authorList>
            <consortium name="WormBaseParasite"/>
        </authorList>
    </citation>
    <scope>IDENTIFICATION</scope>
</reference>
<proteinExistence type="predicted"/>
<sequence>MASGRVPELVGILALFNKSVEGSLHSVKTNLADELTKISLCLEASKIAVKKLKNEQAYDEFVEATYVIRKFTSILQCLIGHIEHEAKRAMANNTNIIKMLGGTEEVVEPRSAGGLYDNILKAANE</sequence>
<dbReference type="Proteomes" id="UP000887566">
    <property type="component" value="Unplaced"/>
</dbReference>
<keyword evidence="1" id="KW-1185">Reference proteome</keyword>
<protein>
    <submittedName>
        <fullName evidence="2">Uncharacterized protein</fullName>
    </submittedName>
</protein>